<protein>
    <submittedName>
        <fullName evidence="1">Uncharacterized protein</fullName>
    </submittedName>
</protein>
<keyword evidence="2" id="KW-1185">Reference proteome</keyword>
<evidence type="ECO:0000313" key="1">
    <source>
        <dbReference type="EMBL" id="ARM70101.1"/>
    </source>
</evidence>
<dbReference type="EMBL" id="KY926791">
    <property type="protein sequence ID" value="ARM70101.1"/>
    <property type="molecule type" value="Genomic_DNA"/>
</dbReference>
<reference evidence="1 2" key="1">
    <citation type="submission" date="2017-04" db="EMBL/GenBank/DDBJ databases">
        <title>Complete Genome Sequence of Lytic Bacteriophage SE1 Infecting Salmonella Enteritidis Isolates.</title>
        <authorList>
            <person name="Kim D."/>
            <person name="Kim Y.J."/>
            <person name="Han B.K."/>
            <person name="Kim H."/>
        </authorList>
    </citation>
    <scope>NUCLEOTIDE SEQUENCE [LARGE SCALE GENOMIC DNA]</scope>
</reference>
<dbReference type="Proteomes" id="UP000225812">
    <property type="component" value="Segment"/>
</dbReference>
<evidence type="ECO:0000313" key="2">
    <source>
        <dbReference type="Proteomes" id="UP000225812"/>
    </source>
</evidence>
<name>A0A1W6JS50_9CAUD</name>
<sequence>METVSNSPLYKAKVRLLEQAKQSDLQANPDLLDAIVNAMEVMDAADFLLHRVSHVAKALGYEGKVEDFQSAFEYLMRNREKALVVDRQYQLIKNKSKVERLLRETLEIVTGGEDAN</sequence>
<proteinExistence type="predicted"/>
<dbReference type="KEGG" id="vg:40089951"/>
<organism evidence="1 2">
    <name type="scientific">Salmonella phage SE1Kor</name>
    <dbReference type="NCBI Taxonomy" id="2847282"/>
    <lineage>
        <taxon>Viruses</taxon>
        <taxon>Duplodnaviria</taxon>
        <taxon>Heunggongvirae</taxon>
        <taxon>Uroviricota</taxon>
        <taxon>Caudoviricetes</taxon>
        <taxon>Queuovirinae</taxon>
        <taxon>Nonagvirus</taxon>
        <taxon>Nonagvirus SE1Kor</taxon>
    </lineage>
</organism>
<accession>A0A1W6JS50</accession>